<dbReference type="PANTHER" id="PTHR43877:SF2">
    <property type="entry name" value="AMINOALKYLPHOSPHONATE N-ACETYLTRANSFERASE-RELATED"/>
    <property type="match status" value="1"/>
</dbReference>
<dbReference type="Gene3D" id="3.40.630.30">
    <property type="match status" value="1"/>
</dbReference>
<sequence>MITVMRIDEVTWDDTATATLRAAQRAEIAETYGTPDSEPGTPPSAADIAVFVVAYAEDGDPVGCGGLRDLGGGVGEVKRMYVVPSRRGTGVAREVLTALESWARSRGWRALWLETGDRQPAAIRFYRRCGYRPVPAFGAYADEPSSRCFGRHL</sequence>
<accession>A0A562V299</accession>
<organism evidence="4 5">
    <name type="scientific">Stackebrandtia albiflava</name>
    <dbReference type="NCBI Taxonomy" id="406432"/>
    <lineage>
        <taxon>Bacteria</taxon>
        <taxon>Bacillati</taxon>
        <taxon>Actinomycetota</taxon>
        <taxon>Actinomycetes</taxon>
        <taxon>Glycomycetales</taxon>
        <taxon>Glycomycetaceae</taxon>
        <taxon>Stackebrandtia</taxon>
    </lineage>
</organism>
<dbReference type="SUPFAM" id="SSF55729">
    <property type="entry name" value="Acyl-CoA N-acyltransferases (Nat)"/>
    <property type="match status" value="1"/>
</dbReference>
<name>A0A562V299_9ACTN</name>
<evidence type="ECO:0000256" key="2">
    <source>
        <dbReference type="ARBA" id="ARBA00023315"/>
    </source>
</evidence>
<reference evidence="4 5" key="1">
    <citation type="journal article" date="2013" name="Stand. Genomic Sci.">
        <title>Genomic Encyclopedia of Type Strains, Phase I: The one thousand microbial genomes (KMG-I) project.</title>
        <authorList>
            <person name="Kyrpides N.C."/>
            <person name="Woyke T."/>
            <person name="Eisen J.A."/>
            <person name="Garrity G."/>
            <person name="Lilburn T.G."/>
            <person name="Beck B.J."/>
            <person name="Whitman W.B."/>
            <person name="Hugenholtz P."/>
            <person name="Klenk H.P."/>
        </authorList>
    </citation>
    <scope>NUCLEOTIDE SEQUENCE [LARGE SCALE GENOMIC DNA]</scope>
    <source>
        <strain evidence="4 5">DSM 45044</strain>
    </source>
</reference>
<keyword evidence="2" id="KW-0012">Acyltransferase</keyword>
<dbReference type="InterPro" id="IPR016181">
    <property type="entry name" value="Acyl_CoA_acyltransferase"/>
</dbReference>
<keyword evidence="5" id="KW-1185">Reference proteome</keyword>
<dbReference type="GO" id="GO:0016747">
    <property type="term" value="F:acyltransferase activity, transferring groups other than amino-acyl groups"/>
    <property type="evidence" value="ECO:0007669"/>
    <property type="project" value="InterPro"/>
</dbReference>
<evidence type="ECO:0000313" key="5">
    <source>
        <dbReference type="Proteomes" id="UP000321617"/>
    </source>
</evidence>
<evidence type="ECO:0000259" key="3">
    <source>
        <dbReference type="PROSITE" id="PS51186"/>
    </source>
</evidence>
<dbReference type="InterPro" id="IPR050832">
    <property type="entry name" value="Bact_Acetyltransf"/>
</dbReference>
<dbReference type="Proteomes" id="UP000321617">
    <property type="component" value="Unassembled WGS sequence"/>
</dbReference>
<feature type="domain" description="N-acetyltransferase" evidence="3">
    <location>
        <begin position="2"/>
        <end position="153"/>
    </location>
</feature>
<dbReference type="EMBL" id="VLLL01000006">
    <property type="protein sequence ID" value="TWJ12030.1"/>
    <property type="molecule type" value="Genomic_DNA"/>
</dbReference>
<dbReference type="CDD" id="cd04301">
    <property type="entry name" value="NAT_SF"/>
    <property type="match status" value="1"/>
</dbReference>
<comment type="caution">
    <text evidence="4">The sequence shown here is derived from an EMBL/GenBank/DDBJ whole genome shotgun (WGS) entry which is preliminary data.</text>
</comment>
<protein>
    <submittedName>
        <fullName evidence="4">Acetyltransferase (GNAT) family protein</fullName>
    </submittedName>
</protein>
<proteinExistence type="predicted"/>
<gene>
    <name evidence="4" type="ORF">LX16_2776</name>
</gene>
<keyword evidence="1 4" id="KW-0808">Transferase</keyword>
<dbReference type="PROSITE" id="PS51186">
    <property type="entry name" value="GNAT"/>
    <property type="match status" value="1"/>
</dbReference>
<evidence type="ECO:0000313" key="4">
    <source>
        <dbReference type="EMBL" id="TWJ12030.1"/>
    </source>
</evidence>
<dbReference type="PANTHER" id="PTHR43877">
    <property type="entry name" value="AMINOALKYLPHOSPHONATE N-ACETYLTRANSFERASE-RELATED-RELATED"/>
    <property type="match status" value="1"/>
</dbReference>
<dbReference type="InterPro" id="IPR000182">
    <property type="entry name" value="GNAT_dom"/>
</dbReference>
<evidence type="ECO:0000256" key="1">
    <source>
        <dbReference type="ARBA" id="ARBA00022679"/>
    </source>
</evidence>
<dbReference type="OrthoDB" id="9803233at2"/>
<dbReference type="AlphaFoldDB" id="A0A562V299"/>
<dbReference type="Pfam" id="PF00583">
    <property type="entry name" value="Acetyltransf_1"/>
    <property type="match status" value="1"/>
</dbReference>